<feature type="region of interest" description="Disordered" evidence="1">
    <location>
        <begin position="378"/>
        <end position="398"/>
    </location>
</feature>
<dbReference type="InterPro" id="IPR058663">
    <property type="entry name" value="PucR-like_N"/>
</dbReference>
<evidence type="ECO:0000259" key="3">
    <source>
        <dbReference type="Pfam" id="PF25906"/>
    </source>
</evidence>
<dbReference type="Pfam" id="PF13556">
    <property type="entry name" value="HTH_30"/>
    <property type="match status" value="1"/>
</dbReference>
<evidence type="ECO:0000259" key="2">
    <source>
        <dbReference type="Pfam" id="PF13556"/>
    </source>
</evidence>
<keyword evidence="5" id="KW-1185">Reference proteome</keyword>
<evidence type="ECO:0000313" key="4">
    <source>
        <dbReference type="EMBL" id="MBR7673850.1"/>
    </source>
</evidence>
<dbReference type="PANTHER" id="PTHR33744:SF1">
    <property type="entry name" value="DNA-BINDING TRANSCRIPTIONAL ACTIVATOR ADER"/>
    <property type="match status" value="1"/>
</dbReference>
<dbReference type="Pfam" id="PF25906">
    <property type="entry name" value="PucR-like_N"/>
    <property type="match status" value="1"/>
</dbReference>
<dbReference type="AlphaFoldDB" id="A0A8T4IQY0"/>
<evidence type="ECO:0000313" key="5">
    <source>
        <dbReference type="Proteomes" id="UP000675554"/>
    </source>
</evidence>
<feature type="domain" description="PucR-like N-terminal" evidence="3">
    <location>
        <begin position="1"/>
        <end position="156"/>
    </location>
</feature>
<sequence>MRPELSSLLLEIYTEIRRTIPEYGPVLAGPYGRSIQLAVEQNLVTFVDKLTSPTAPSAERRDKMCRRLGRYEAYEGRSLDCLQAAIRLGARLGLRRAQKVGRRYNLSPAVLLTFADALFGYVEELVSVAREGYLEAKAELEGGQDILRRRLLQLILAGGTVAHASLAELSDQTGWPLPDEVTLVAVSPDARPERGTLSGDVLADLDGAEPHFLIPGPVDADRRTVLEAAPDGIRLAVGPTVARGEAAQSLRWARQTLGLVESGVLEERPVTFSENHLITLWLQSDAALLDQLAKRQLAPLSDLTSNQRERLVETLEAWLATRGNAVRMAELLHLHPQTVRYRLRGLDRAFGDLLNDWDHRFATEVVLRALHLRERSALPPPRSAAANGGTSPRSPRPL</sequence>
<dbReference type="PANTHER" id="PTHR33744">
    <property type="entry name" value="CARBOHYDRATE DIACID REGULATOR"/>
    <property type="match status" value="1"/>
</dbReference>
<comment type="caution">
    <text evidence="4">The sequence shown here is derived from an EMBL/GenBank/DDBJ whole genome shotgun (WGS) entry which is preliminary data.</text>
</comment>
<accession>A0A8T4IQY0</accession>
<dbReference type="Gene3D" id="1.10.10.2840">
    <property type="entry name" value="PucR C-terminal helix-turn-helix domain"/>
    <property type="match status" value="1"/>
</dbReference>
<dbReference type="InterPro" id="IPR025736">
    <property type="entry name" value="PucR_C-HTH_dom"/>
</dbReference>
<evidence type="ECO:0000256" key="1">
    <source>
        <dbReference type="SAM" id="MobiDB-lite"/>
    </source>
</evidence>
<dbReference type="InterPro" id="IPR051448">
    <property type="entry name" value="CdaR-like_regulators"/>
</dbReference>
<reference evidence="4" key="1">
    <citation type="submission" date="2021-04" db="EMBL/GenBank/DDBJ databases">
        <title>Sequencing of actinobacteria type strains.</title>
        <authorList>
            <person name="Nguyen G.-S."/>
            <person name="Wentzel A."/>
        </authorList>
    </citation>
    <scope>NUCLEOTIDE SEQUENCE</scope>
    <source>
        <strain evidence="4">DSM 42095</strain>
    </source>
</reference>
<name>A0A8T4IQY0_9ACTN</name>
<gene>
    <name evidence="4" type="ORF">KDA82_12640</name>
</gene>
<dbReference type="InterPro" id="IPR042070">
    <property type="entry name" value="PucR_C-HTH_sf"/>
</dbReference>
<dbReference type="EMBL" id="JAGSMN010000262">
    <property type="protein sequence ID" value="MBR7673850.1"/>
    <property type="molecule type" value="Genomic_DNA"/>
</dbReference>
<dbReference type="Proteomes" id="UP000675554">
    <property type="component" value="Unassembled WGS sequence"/>
</dbReference>
<protein>
    <submittedName>
        <fullName evidence="4">Helix-turn-helix domain-containing protein</fullName>
    </submittedName>
</protein>
<proteinExistence type="predicted"/>
<organism evidence="4 5">
    <name type="scientific">Streptomyces daliensis</name>
    <dbReference type="NCBI Taxonomy" id="299421"/>
    <lineage>
        <taxon>Bacteria</taxon>
        <taxon>Bacillati</taxon>
        <taxon>Actinomycetota</taxon>
        <taxon>Actinomycetes</taxon>
        <taxon>Kitasatosporales</taxon>
        <taxon>Streptomycetaceae</taxon>
        <taxon>Streptomyces</taxon>
    </lineage>
</organism>
<feature type="domain" description="PucR C-terminal helix-turn-helix" evidence="2">
    <location>
        <begin position="311"/>
        <end position="369"/>
    </location>
</feature>
<feature type="compositionally biased region" description="Polar residues" evidence="1">
    <location>
        <begin position="388"/>
        <end position="398"/>
    </location>
</feature>